<dbReference type="SMART" id="SM00360">
    <property type="entry name" value="RRM"/>
    <property type="match status" value="2"/>
</dbReference>
<evidence type="ECO:0000256" key="2">
    <source>
        <dbReference type="ARBA" id="ARBA00033477"/>
    </source>
</evidence>
<dbReference type="Pfam" id="PF17654">
    <property type="entry name" value="Trnau1ap"/>
    <property type="match status" value="1"/>
</dbReference>
<comment type="caution">
    <text evidence="5">The sequence shown here is derived from an EMBL/GenBank/DDBJ whole genome shotgun (WGS) entry which is preliminary data.</text>
</comment>
<dbReference type="PANTHER" id="PTHR37457">
    <property type="entry name" value="TRNA SELENOCYSTEINE 1-ASSOCIATED PROTEIN 1-RELATED"/>
    <property type="match status" value="1"/>
</dbReference>
<sequence length="333" mass="37575">MGPLSIFTLHCCAEPAVEDKVRGQKSARPYHPTRGNMTSVWMGDLEPYMTEDFIKQAFAAMGEAVVNVKVVSERIVSGKPGYCFVDLVDQASVERCLHRLNGLFIPGSNPLKKFRLNYSTYHKKHELTPDYSIFVGDLSLEVDDFQLYYFFLSKYPSCRGGKVVTDTLGNSRGYGFVKFGDFEEHKRALKECHLKTGLGTKPLRLSLAIPRRLKPESQQGQSYDYSQYYQQYANYYAKTGFDPYAGYSYTSYNEANAYPAETETTAVAPAGPEALICGVENSDCEEHYATFETLDTDALNKVYTARSEEFFDALINCHWQPLDTVTSEIPSTM</sequence>
<protein>
    <recommendedName>
        <fullName evidence="2">tRNA selenocysteine-associated protein 1</fullName>
    </recommendedName>
</protein>
<reference evidence="5" key="1">
    <citation type="journal article" date="2022" name="bioRxiv">
        <title>Sequencing and chromosome-scale assembly of the giantPleurodeles waltlgenome.</title>
        <authorList>
            <person name="Brown T."/>
            <person name="Elewa A."/>
            <person name="Iarovenko S."/>
            <person name="Subramanian E."/>
            <person name="Araus A.J."/>
            <person name="Petzold A."/>
            <person name="Susuki M."/>
            <person name="Suzuki K.-i.T."/>
            <person name="Hayashi T."/>
            <person name="Toyoda A."/>
            <person name="Oliveira C."/>
            <person name="Osipova E."/>
            <person name="Leigh N.D."/>
            <person name="Simon A."/>
            <person name="Yun M.H."/>
        </authorList>
    </citation>
    <scope>NUCLEOTIDE SEQUENCE</scope>
    <source>
        <strain evidence="5">20211129_DDA</strain>
        <tissue evidence="5">Liver</tissue>
    </source>
</reference>
<gene>
    <name evidence="5" type="ORF">NDU88_004342</name>
</gene>
<feature type="domain" description="RRM" evidence="4">
    <location>
        <begin position="131"/>
        <end position="210"/>
    </location>
</feature>
<evidence type="ECO:0000259" key="4">
    <source>
        <dbReference type="PROSITE" id="PS50102"/>
    </source>
</evidence>
<organism evidence="5 6">
    <name type="scientific">Pleurodeles waltl</name>
    <name type="common">Iberian ribbed newt</name>
    <dbReference type="NCBI Taxonomy" id="8319"/>
    <lineage>
        <taxon>Eukaryota</taxon>
        <taxon>Metazoa</taxon>
        <taxon>Chordata</taxon>
        <taxon>Craniata</taxon>
        <taxon>Vertebrata</taxon>
        <taxon>Euteleostomi</taxon>
        <taxon>Amphibia</taxon>
        <taxon>Batrachia</taxon>
        <taxon>Caudata</taxon>
        <taxon>Salamandroidea</taxon>
        <taxon>Salamandridae</taxon>
        <taxon>Pleurodelinae</taxon>
        <taxon>Pleurodeles</taxon>
    </lineage>
</organism>
<dbReference type="PROSITE" id="PS50102">
    <property type="entry name" value="RRM"/>
    <property type="match status" value="2"/>
</dbReference>
<dbReference type="InterPro" id="IPR000504">
    <property type="entry name" value="RRM_dom"/>
</dbReference>
<keyword evidence="3" id="KW-0694">RNA-binding</keyword>
<keyword evidence="6" id="KW-1185">Reference proteome</keyword>
<dbReference type="Proteomes" id="UP001066276">
    <property type="component" value="Chromosome 2_1"/>
</dbReference>
<dbReference type="InterPro" id="IPR012677">
    <property type="entry name" value="Nucleotide-bd_a/b_plait_sf"/>
</dbReference>
<dbReference type="AlphaFoldDB" id="A0AAV7VIL2"/>
<dbReference type="InterPro" id="IPR040434">
    <property type="entry name" value="TSAP1"/>
</dbReference>
<dbReference type="PANTHER" id="PTHR37457:SF1">
    <property type="entry name" value="SIMILAR TO HUMAN CHROMOSOME 6 OPEN READING FRAME 52"/>
    <property type="match status" value="1"/>
</dbReference>
<dbReference type="InterPro" id="IPR035979">
    <property type="entry name" value="RBD_domain_sf"/>
</dbReference>
<name>A0AAV7VIL2_PLEWA</name>
<evidence type="ECO:0000313" key="6">
    <source>
        <dbReference type="Proteomes" id="UP001066276"/>
    </source>
</evidence>
<evidence type="ECO:0000256" key="3">
    <source>
        <dbReference type="PROSITE-ProRule" id="PRU00176"/>
    </source>
</evidence>
<dbReference type="GO" id="GO:0003723">
    <property type="term" value="F:RNA binding"/>
    <property type="evidence" value="ECO:0007669"/>
    <property type="project" value="UniProtKB-UniRule"/>
</dbReference>
<accession>A0AAV7VIL2</accession>
<dbReference type="InterPro" id="IPR041085">
    <property type="entry name" value="TSAP1_C"/>
</dbReference>
<feature type="domain" description="RRM" evidence="4">
    <location>
        <begin position="38"/>
        <end position="121"/>
    </location>
</feature>
<dbReference type="EMBL" id="JANPWB010000003">
    <property type="protein sequence ID" value="KAJ1200519.1"/>
    <property type="molecule type" value="Genomic_DNA"/>
</dbReference>
<proteinExistence type="inferred from homology"/>
<dbReference type="FunFam" id="3.30.70.330:FF:000159">
    <property type="entry name" value="tRNA selenocysteine 1-associated protein 1"/>
    <property type="match status" value="1"/>
</dbReference>
<comment type="similarity">
    <text evidence="1">Belongs to the RRM TRSPAP family.</text>
</comment>
<evidence type="ECO:0000256" key="1">
    <source>
        <dbReference type="ARBA" id="ARBA00008920"/>
    </source>
</evidence>
<dbReference type="SUPFAM" id="SSF54928">
    <property type="entry name" value="RNA-binding domain, RBD"/>
    <property type="match status" value="1"/>
</dbReference>
<dbReference type="Gene3D" id="3.30.70.330">
    <property type="match status" value="2"/>
</dbReference>
<evidence type="ECO:0000313" key="5">
    <source>
        <dbReference type="EMBL" id="KAJ1200519.1"/>
    </source>
</evidence>
<dbReference type="Pfam" id="PF00076">
    <property type="entry name" value="RRM_1"/>
    <property type="match status" value="2"/>
</dbReference>